<dbReference type="Gene3D" id="3.60.21.10">
    <property type="match status" value="1"/>
</dbReference>
<feature type="compositionally biased region" description="Basic and acidic residues" evidence="1">
    <location>
        <begin position="1108"/>
        <end position="1117"/>
    </location>
</feature>
<dbReference type="OrthoDB" id="262865at2759"/>
<dbReference type="PhylomeDB" id="E9AWL6"/>
<dbReference type="PANTHER" id="PTHR11668:SF496">
    <property type="entry name" value="SERINE_THREONINE-PROTEIN PHOSPHATASE"/>
    <property type="match status" value="1"/>
</dbReference>
<dbReference type="OMA" id="DVGWHSV"/>
<dbReference type="SUPFAM" id="SSF56300">
    <property type="entry name" value="Metallo-dependent phosphatases"/>
    <property type="match status" value="1"/>
</dbReference>
<evidence type="ECO:0000256" key="1">
    <source>
        <dbReference type="SAM" id="MobiDB-lite"/>
    </source>
</evidence>
<dbReference type="KEGG" id="lmi:LMXM_24_0270"/>
<evidence type="ECO:0000313" key="4">
    <source>
        <dbReference type="Proteomes" id="UP000007259"/>
    </source>
</evidence>
<dbReference type="GO" id="GO:0005634">
    <property type="term" value="C:nucleus"/>
    <property type="evidence" value="ECO:0007669"/>
    <property type="project" value="TreeGrafter"/>
</dbReference>
<dbReference type="InterPro" id="IPR004843">
    <property type="entry name" value="Calcineurin-like_PHP"/>
</dbReference>
<dbReference type="VEuPathDB" id="TriTrypDB:LmxM.24.0270"/>
<protein>
    <recommendedName>
        <fullName evidence="2">Serine/threonine specific protein phosphatases domain-containing protein</fullName>
    </recommendedName>
</protein>
<evidence type="ECO:0000259" key="2">
    <source>
        <dbReference type="SMART" id="SM00156"/>
    </source>
</evidence>
<dbReference type="GO" id="GO:0005737">
    <property type="term" value="C:cytoplasm"/>
    <property type="evidence" value="ECO:0007669"/>
    <property type="project" value="TreeGrafter"/>
</dbReference>
<feature type="region of interest" description="Disordered" evidence="1">
    <location>
        <begin position="1108"/>
        <end position="1131"/>
    </location>
</feature>
<dbReference type="InterPro" id="IPR050341">
    <property type="entry name" value="PP1_catalytic_subunit"/>
</dbReference>
<dbReference type="GeneID" id="13448905"/>
<proteinExistence type="predicted"/>
<dbReference type="SMART" id="SM00156">
    <property type="entry name" value="PP2Ac"/>
    <property type="match status" value="1"/>
</dbReference>
<organism evidence="3 4">
    <name type="scientific">Leishmania mexicana (strain MHOM/GT/2001/U1103)</name>
    <dbReference type="NCBI Taxonomy" id="929439"/>
    <lineage>
        <taxon>Eukaryota</taxon>
        <taxon>Discoba</taxon>
        <taxon>Euglenozoa</taxon>
        <taxon>Kinetoplastea</taxon>
        <taxon>Metakinetoplastina</taxon>
        <taxon>Trypanosomatida</taxon>
        <taxon>Trypanosomatidae</taxon>
        <taxon>Leishmaniinae</taxon>
        <taxon>Leishmania</taxon>
    </lineage>
</organism>
<dbReference type="Pfam" id="PF00149">
    <property type="entry name" value="Metallophos"/>
    <property type="match status" value="1"/>
</dbReference>
<name>E9AWL6_LEIMU</name>
<dbReference type="EMBL" id="FR799577">
    <property type="protein sequence ID" value="CBZ27352.1"/>
    <property type="molecule type" value="Genomic_DNA"/>
</dbReference>
<dbReference type="InterPro" id="IPR029052">
    <property type="entry name" value="Metallo-depent_PP-like"/>
</dbReference>
<feature type="region of interest" description="Disordered" evidence="1">
    <location>
        <begin position="1"/>
        <end position="34"/>
    </location>
</feature>
<dbReference type="PRINTS" id="PR00114">
    <property type="entry name" value="STPHPHTASE"/>
</dbReference>
<accession>E9AWL6</accession>
<reference evidence="3 4" key="1">
    <citation type="journal article" date="2011" name="Genome Res.">
        <title>Chromosome and gene copy number variation allow major structural change between species and strains of Leishmania.</title>
        <authorList>
            <person name="Rogers M.B."/>
            <person name="Hilley J.D."/>
            <person name="Dickens N.J."/>
            <person name="Wilkes J."/>
            <person name="Bates P.A."/>
            <person name="Depledge D.P."/>
            <person name="Harris D."/>
            <person name="Her Y."/>
            <person name="Herzyk P."/>
            <person name="Imamura H."/>
            <person name="Otto T.D."/>
            <person name="Sanders M."/>
            <person name="Seeger K."/>
            <person name="Dujardin J.C."/>
            <person name="Berriman M."/>
            <person name="Smith D.F."/>
            <person name="Hertz-Fowler C."/>
            <person name="Mottram J.C."/>
        </authorList>
    </citation>
    <scope>NUCLEOTIDE SEQUENCE [LARGE SCALE GENOMIC DNA]</scope>
    <source>
        <strain evidence="3 4">MHOM/GT/2001/U1103</strain>
    </source>
</reference>
<feature type="region of interest" description="Disordered" evidence="1">
    <location>
        <begin position="407"/>
        <end position="477"/>
    </location>
</feature>
<feature type="domain" description="Serine/threonine specific protein phosphatases" evidence="2">
    <location>
        <begin position="625"/>
        <end position="905"/>
    </location>
</feature>
<feature type="region of interest" description="Disordered" evidence="1">
    <location>
        <begin position="792"/>
        <end position="816"/>
    </location>
</feature>
<gene>
    <name evidence="3" type="ORF">LMXM_24_0270</name>
</gene>
<evidence type="ECO:0000313" key="3">
    <source>
        <dbReference type="EMBL" id="CBZ27352.1"/>
    </source>
</evidence>
<dbReference type="PANTHER" id="PTHR11668">
    <property type="entry name" value="SERINE/THREONINE PROTEIN PHOSPHATASE"/>
    <property type="match status" value="1"/>
</dbReference>
<dbReference type="Proteomes" id="UP000007259">
    <property type="component" value="Chromosome 24"/>
</dbReference>
<dbReference type="GO" id="GO:0004722">
    <property type="term" value="F:protein serine/threonine phosphatase activity"/>
    <property type="evidence" value="ECO:0007669"/>
    <property type="project" value="TreeGrafter"/>
</dbReference>
<dbReference type="CDD" id="cd00144">
    <property type="entry name" value="MPP_PPP_family"/>
    <property type="match status" value="1"/>
</dbReference>
<sequence length="1378" mass="148133">MKGSSRVSEPVCDPPLASTASQVPLPPQGLSTGRSKVVAVPRHGGGAVVRWHRDSPEVKVTVGDAAVDASWVSAVRLSVDPHTDTVQLTLLRPGVRTYVDGQRLMRIGSPVEVRATQRISFGADSTSYMVTPAPHKLAPGTLHACPPPPLAVPAYRAAVSLEGQMSSPCTSPSSCFSPCLDCSLPPLCVDEEGERETVSESSLLAAQWVSKMRGCCLTHASRSIAVTTTSTAKDASAVRQTTEKCAISAPLTEKTPTDLLVQCTATVARCSADVVSTTTGAALPPAHSEEEWLGAAACSPSQGLTGEQANPPASLCNETAEPAPRRDKARRGIFKGESRARTHHHTRPCWTFDPVTSVRSPDWEVLRAMQGDTTPPGPQGLYQFSCGSVGFNDAMMQLRRRRVGPLAPSAGEVGQRPQPLRPHLQRSRAARDRVARHSSGGVSLELTERTSGNVEGGGKSTGAHATPLSRDEAVTEPSSVLSSDLTAAQSAWQHPYMWEKLHLCPRVTMNPFIVEVFGKTHRYRPLAHLSDTQHADSSCSSTKSGDGGAPVGVFDRFAGVPWQHPIVADEIVTPRTEALLRDILRRRPDSTSASEDAIFLHCALRRSYDADTDRFSYVDSPAFVQLIYTRFSSLLTAIKIRMQTSRPVLRLSSPLLCGGDLLGSFADLMVLLDSVAHFAHWSTMHTPLLLLGNYVDVGWHSVEVCMLLCCWAYLQPSKVHLLRGPHEDPAVNGNYRLLGKRCLRYKCRQRYGSRRGIALWAQLNDLFALLPVAAVIDERVFATHGGVPLLRASTAPGGEEERSAATRHQRGGKTPVHCLYSGTSGSPTPTSSDAITPVSSSFRSAAGVCSAERRTACAHERGGDDARESVLFAPLRPFSMRHHCSQTPVMEEPRDAITAEYAEAQNDITAIELLSLEALSGDHVDGSDGCPRTSTECAAASGAVVSATAFPSSPTPPSNTMPLPHQRMTGLAPEGRCDMSAAVVLPAATTQAPTSAPVSPLSRAASTRPIAAAAPSDSEAMTRATPACNTPSGATDKVLCVAEGGRVARKRSTDACHEASSSLKQSRRDDVLPFEAVQQGCTPPVAAAAESSPVPCFLNSACVTDSEGRSAQEREADTWLPSSHTSVDEGAPSEDDFANLLAAVHTGEYAFRTLQRSTPLESQGVTRRLRLVRELLFNRPREATAKLLKPEEALDSDGRNAAAVPWWRPHRVEECCCCCPAGRAHRCCHTFGSGALIHFFLRFRFSMLIRGAPDEPSELYGAELSEEGRLLTLNTCSRRCKTVLQAAACVVESQTLRLATWGSQELADSLGQLSLSSLPGVRETEAGRADFEQFVCDTLHTRLRDHHIVGPGDQWSVLSAYKTYIQRRAAASTSSRRL</sequence>
<feature type="region of interest" description="Disordered" evidence="1">
    <location>
        <begin position="300"/>
        <end position="327"/>
    </location>
</feature>
<dbReference type="RefSeq" id="XP_003875838.1">
    <property type="nucleotide sequence ID" value="XM_003875789.1"/>
</dbReference>
<keyword evidence="4" id="KW-1185">Reference proteome</keyword>
<dbReference type="InterPro" id="IPR006186">
    <property type="entry name" value="Ser/Thr-sp_prot-phosphatase"/>
</dbReference>